<protein>
    <recommendedName>
        <fullName evidence="8">Xylanolytic transcriptional activator regulatory domain-containing protein</fullName>
    </recommendedName>
</protein>
<dbReference type="GO" id="GO:0006351">
    <property type="term" value="P:DNA-templated transcription"/>
    <property type="evidence" value="ECO:0007669"/>
    <property type="project" value="InterPro"/>
</dbReference>
<keyword evidence="10" id="KW-1185">Reference proteome</keyword>
<evidence type="ECO:0000256" key="1">
    <source>
        <dbReference type="ARBA" id="ARBA00022723"/>
    </source>
</evidence>
<evidence type="ECO:0000256" key="6">
    <source>
        <dbReference type="ARBA" id="ARBA00023242"/>
    </source>
</evidence>
<dbReference type="Proteomes" id="UP000078561">
    <property type="component" value="Unassembled WGS sequence"/>
</dbReference>
<dbReference type="OMA" id="VNGDWIN"/>
<feature type="region of interest" description="Disordered" evidence="7">
    <location>
        <begin position="617"/>
        <end position="682"/>
    </location>
</feature>
<name>A0A168RKI3_ABSGL</name>
<keyword evidence="3" id="KW-0805">Transcription regulation</keyword>
<evidence type="ECO:0000313" key="10">
    <source>
        <dbReference type="Proteomes" id="UP000078561"/>
    </source>
</evidence>
<feature type="compositionally biased region" description="Low complexity" evidence="7">
    <location>
        <begin position="723"/>
        <end position="738"/>
    </location>
</feature>
<feature type="compositionally biased region" description="Basic residues" evidence="7">
    <location>
        <begin position="420"/>
        <end position="432"/>
    </location>
</feature>
<keyword evidence="1" id="KW-0479">Metal-binding</keyword>
<dbReference type="SMART" id="SM00906">
    <property type="entry name" value="Fungal_trans"/>
    <property type="match status" value="1"/>
</dbReference>
<dbReference type="PANTHER" id="PTHR31313">
    <property type="entry name" value="TY1 ENHANCER ACTIVATOR"/>
    <property type="match status" value="1"/>
</dbReference>
<dbReference type="CDD" id="cd12148">
    <property type="entry name" value="fungal_TF_MHR"/>
    <property type="match status" value="1"/>
</dbReference>
<dbReference type="AlphaFoldDB" id="A0A168RKI3"/>
<dbReference type="PANTHER" id="PTHR31313:SF81">
    <property type="entry name" value="TY1 ENHANCER ACTIVATOR"/>
    <property type="match status" value="1"/>
</dbReference>
<dbReference type="Pfam" id="PF04082">
    <property type="entry name" value="Fungal_trans"/>
    <property type="match status" value="1"/>
</dbReference>
<sequence>MYGAAARYIETCRLYEDETTIIDALDNEVDDLQIPEGGSEKLFDNLLKYVRGHYYPHIATIQALVIAQNHRASMEGKMTGGWLINSAAIRMAQDLGLHRSSEVWDISEDEKETRRRVWWAVYIMDKWSAASTGRPQTIFDEDCDESYPSESARWEEVMDMDPDARTDDYHQPRFPSLDRSIAQKAKGERIPIYQPFVQLAKLSEILGRILQGLYTPRAKKHSAEHGSDAIVSYLDKALSDWRAALPPTLQISGTRFQRLDSRGRTPLLSMSGLMYLSYCTLLILLHRPFIEKEGVKPTKSSASSLSICTSAATRCVDVAASMHFRDFLLVSWSFAIYQVFTASLIHIHTAANSGSVISDVAKGDLIKSVSVVKRLSKFSTSAGRIHQVLLRLMKMGNIPYDSLSEDEENEDQGAGGSKTHINKASKKRRKPKATPALTTPSAASNSDPNARSTNGDHSEDSARGDGKLTTSSASRISDLRQNQNQSTANFPKNPSASTQVTSTPTPTQQHDDPANSANSTPTSTVNGDWINGLYSSIQQDASMTSTTPHLETDPHSLRQFGMDFGQMFTPINQVSTSAASSNTMTLDQPHQYSLTVDNLSQNVLFGLTNVGFTRNNNMQGQQTFEPLPYPTLVPPTQPSSSSSLAQQEQQAPQPNTLANNYMPPIPAPSRTVPSHPSMVDHSLFKNRPDNPFWSVPSSIEMDDWAAYLLPTNNDIGASLLNQQETQHSTQPQYQQQQQSWPSGWI</sequence>
<keyword evidence="2" id="KW-0862">Zinc</keyword>
<dbReference type="GO" id="GO:0003677">
    <property type="term" value="F:DNA binding"/>
    <property type="evidence" value="ECO:0007669"/>
    <property type="project" value="UniProtKB-KW"/>
</dbReference>
<feature type="compositionally biased region" description="Pro residues" evidence="7">
    <location>
        <begin position="627"/>
        <end position="637"/>
    </location>
</feature>
<evidence type="ECO:0000259" key="8">
    <source>
        <dbReference type="SMART" id="SM00906"/>
    </source>
</evidence>
<keyword evidence="5" id="KW-0804">Transcription</keyword>
<feature type="domain" description="Xylanolytic transcriptional activator regulatory" evidence="8">
    <location>
        <begin position="81"/>
        <end position="154"/>
    </location>
</feature>
<evidence type="ECO:0000256" key="5">
    <source>
        <dbReference type="ARBA" id="ARBA00023163"/>
    </source>
</evidence>
<evidence type="ECO:0000256" key="4">
    <source>
        <dbReference type="ARBA" id="ARBA00023125"/>
    </source>
</evidence>
<feature type="compositionally biased region" description="Polar residues" evidence="7">
    <location>
        <begin position="515"/>
        <end position="526"/>
    </location>
</feature>
<keyword evidence="4" id="KW-0238">DNA-binding</keyword>
<evidence type="ECO:0000256" key="2">
    <source>
        <dbReference type="ARBA" id="ARBA00022833"/>
    </source>
</evidence>
<dbReference type="InParanoid" id="A0A168RKI3"/>
<organism evidence="9">
    <name type="scientific">Absidia glauca</name>
    <name type="common">Pin mould</name>
    <dbReference type="NCBI Taxonomy" id="4829"/>
    <lineage>
        <taxon>Eukaryota</taxon>
        <taxon>Fungi</taxon>
        <taxon>Fungi incertae sedis</taxon>
        <taxon>Mucoromycota</taxon>
        <taxon>Mucoromycotina</taxon>
        <taxon>Mucoromycetes</taxon>
        <taxon>Mucorales</taxon>
        <taxon>Cunninghamellaceae</taxon>
        <taxon>Absidia</taxon>
    </lineage>
</organism>
<feature type="compositionally biased region" description="Polar residues" evidence="7">
    <location>
        <begin position="468"/>
        <end position="492"/>
    </location>
</feature>
<dbReference type="GO" id="GO:0008270">
    <property type="term" value="F:zinc ion binding"/>
    <property type="evidence" value="ECO:0007669"/>
    <property type="project" value="InterPro"/>
</dbReference>
<gene>
    <name evidence="9" type="primary">ABSGL_12700.1 scaffold 13359</name>
</gene>
<dbReference type="OrthoDB" id="2264294at2759"/>
<feature type="region of interest" description="Disordered" evidence="7">
    <location>
        <begin position="723"/>
        <end position="745"/>
    </location>
</feature>
<evidence type="ECO:0000313" key="9">
    <source>
        <dbReference type="EMBL" id="SAM07066.1"/>
    </source>
</evidence>
<keyword evidence="6" id="KW-0539">Nucleus</keyword>
<evidence type="ECO:0000256" key="7">
    <source>
        <dbReference type="SAM" id="MobiDB-lite"/>
    </source>
</evidence>
<dbReference type="STRING" id="4829.A0A168RKI3"/>
<feature type="compositionally biased region" description="Basic and acidic residues" evidence="7">
    <location>
        <begin position="454"/>
        <end position="466"/>
    </location>
</feature>
<dbReference type="EMBL" id="LT554703">
    <property type="protein sequence ID" value="SAM07066.1"/>
    <property type="molecule type" value="Genomic_DNA"/>
</dbReference>
<dbReference type="InterPro" id="IPR051615">
    <property type="entry name" value="Transcr_Regulatory_Elem"/>
</dbReference>
<feature type="compositionally biased region" description="Low complexity" evidence="7">
    <location>
        <begin position="433"/>
        <end position="446"/>
    </location>
</feature>
<dbReference type="InterPro" id="IPR007219">
    <property type="entry name" value="XnlR_reg_dom"/>
</dbReference>
<accession>A0A168RKI3</accession>
<feature type="region of interest" description="Disordered" evidence="7">
    <location>
        <begin position="403"/>
        <end position="527"/>
    </location>
</feature>
<evidence type="ECO:0000256" key="3">
    <source>
        <dbReference type="ARBA" id="ARBA00023015"/>
    </source>
</evidence>
<feature type="compositionally biased region" description="Low complexity" evidence="7">
    <location>
        <begin position="638"/>
        <end position="654"/>
    </location>
</feature>
<feature type="compositionally biased region" description="Low complexity" evidence="7">
    <location>
        <begin position="494"/>
        <end position="508"/>
    </location>
</feature>
<proteinExistence type="predicted"/>
<reference evidence="9" key="1">
    <citation type="submission" date="2016-04" db="EMBL/GenBank/DDBJ databases">
        <authorList>
            <person name="Evans L.H."/>
            <person name="Alamgir A."/>
            <person name="Owens N."/>
            <person name="Weber N.D."/>
            <person name="Virtaneva K."/>
            <person name="Barbian K."/>
            <person name="Babar A."/>
            <person name="Rosenke K."/>
        </authorList>
    </citation>
    <scope>NUCLEOTIDE SEQUENCE [LARGE SCALE GENOMIC DNA]</scope>
    <source>
        <strain evidence="9">CBS 101.48</strain>
    </source>
</reference>